<dbReference type="KEGG" id="dwu:DVJ83_16745"/>
<dbReference type="EMBL" id="CP031163">
    <property type="protein sequence ID" value="AXH00783.1"/>
    <property type="molecule type" value="Genomic_DNA"/>
</dbReference>
<reference evidence="1 2" key="1">
    <citation type="submission" date="2018-07" db="EMBL/GenBank/DDBJ databases">
        <title>Complete Genome and Methylome Analysis of Deinococcus wulumuqiensis NEB 479.</title>
        <authorList>
            <person name="Fomenkov A."/>
            <person name="Luyten Y."/>
            <person name="Vincze T."/>
            <person name="Anton B.P."/>
            <person name="Clark T."/>
            <person name="Roberts R.J."/>
            <person name="Morgan R.D."/>
        </authorList>
    </citation>
    <scope>NUCLEOTIDE SEQUENCE [LARGE SCALE GENOMIC DNA]</scope>
    <source>
        <strain evidence="1 2">NEB 479</strain>
        <plasmid evidence="2">Plasmid pdrdi</plasmid>
    </source>
</reference>
<accession>A0A345IM60</accession>
<dbReference type="Proteomes" id="UP000253744">
    <property type="component" value="Plasmid pDrdI"/>
</dbReference>
<geneLocation type="plasmid" evidence="2">
    <name>pdrdi</name>
</geneLocation>
<evidence type="ECO:0000313" key="1">
    <source>
        <dbReference type="EMBL" id="AXH00783.1"/>
    </source>
</evidence>
<protein>
    <submittedName>
        <fullName evidence="1">Uncharacterized protein</fullName>
    </submittedName>
</protein>
<gene>
    <name evidence="1" type="ORF">DVJ83_16745</name>
</gene>
<evidence type="ECO:0000313" key="2">
    <source>
        <dbReference type="Proteomes" id="UP000253744"/>
    </source>
</evidence>
<name>A0A345IM60_9DEIO</name>
<sequence length="159" mass="17596">MTFWTLPTTPVLPLLISEISRRPDPQGEQLANVTLGTLESSPDTDWCVQVGGQYFIPAWNPEAEAQAQAAFTDIPLSEALDQARERVRHSALRRVAYGVSWHYQRLSARVFDVEGTPLSTKSLGGVASDLSLERQQQLEAQLLAQAHEDAQDWAILGLN</sequence>
<proteinExistence type="predicted"/>
<organism evidence="1 2">
    <name type="scientific">Deinococcus wulumuqiensis</name>
    <dbReference type="NCBI Taxonomy" id="980427"/>
    <lineage>
        <taxon>Bacteria</taxon>
        <taxon>Thermotogati</taxon>
        <taxon>Deinococcota</taxon>
        <taxon>Deinococci</taxon>
        <taxon>Deinococcales</taxon>
        <taxon>Deinococcaceae</taxon>
        <taxon>Deinococcus</taxon>
    </lineage>
</organism>
<keyword evidence="1" id="KW-0614">Plasmid</keyword>
<dbReference type="AlphaFoldDB" id="A0A345IM60"/>